<accession>A0A4Y7TSZ4</accession>
<evidence type="ECO:0000313" key="2">
    <source>
        <dbReference type="EMBL" id="TEB37303.1"/>
    </source>
</evidence>
<evidence type="ECO:0000259" key="1">
    <source>
        <dbReference type="Pfam" id="PF12937"/>
    </source>
</evidence>
<evidence type="ECO:0000313" key="3">
    <source>
        <dbReference type="Proteomes" id="UP000298030"/>
    </source>
</evidence>
<sequence length="282" mass="31041">MDLSHLFLSNDVPRAVEVSYIQHKVDEAAAEIASLQKRLTEALSRQERYKTLLSPMRRLPDEMLGIFETLLDAMPPSECRRALASLCLVCKAWHDAALSTHTLWTRLEISADIGVETSEKAGHWLERAGSLSRMLAVRSCGHFFDDEECPLVAQSVIADLVAGGAIADLLLHFSFQTCFQEFTTLLDGRLNSTRGGLATTLDSLKLLHISIDNEANGVSEDPFPPILPADISISLSLSQWSTTMDGCQLLPRLGAGPQTRMARNVHFRRSKILQAATTLEVG</sequence>
<name>A0A4Y7TSZ4_COPMI</name>
<dbReference type="InterPro" id="IPR001810">
    <property type="entry name" value="F-box_dom"/>
</dbReference>
<reference evidence="2 3" key="1">
    <citation type="journal article" date="2019" name="Nat. Ecol. Evol.">
        <title>Megaphylogeny resolves global patterns of mushroom evolution.</title>
        <authorList>
            <person name="Varga T."/>
            <person name="Krizsan K."/>
            <person name="Foldi C."/>
            <person name="Dima B."/>
            <person name="Sanchez-Garcia M."/>
            <person name="Sanchez-Ramirez S."/>
            <person name="Szollosi G.J."/>
            <person name="Szarkandi J.G."/>
            <person name="Papp V."/>
            <person name="Albert L."/>
            <person name="Andreopoulos W."/>
            <person name="Angelini C."/>
            <person name="Antonin V."/>
            <person name="Barry K.W."/>
            <person name="Bougher N.L."/>
            <person name="Buchanan P."/>
            <person name="Buyck B."/>
            <person name="Bense V."/>
            <person name="Catcheside P."/>
            <person name="Chovatia M."/>
            <person name="Cooper J."/>
            <person name="Damon W."/>
            <person name="Desjardin D."/>
            <person name="Finy P."/>
            <person name="Geml J."/>
            <person name="Haridas S."/>
            <person name="Hughes K."/>
            <person name="Justo A."/>
            <person name="Karasinski D."/>
            <person name="Kautmanova I."/>
            <person name="Kiss B."/>
            <person name="Kocsube S."/>
            <person name="Kotiranta H."/>
            <person name="LaButti K.M."/>
            <person name="Lechner B.E."/>
            <person name="Liimatainen K."/>
            <person name="Lipzen A."/>
            <person name="Lukacs Z."/>
            <person name="Mihaltcheva S."/>
            <person name="Morgado L.N."/>
            <person name="Niskanen T."/>
            <person name="Noordeloos M.E."/>
            <person name="Ohm R.A."/>
            <person name="Ortiz-Santana B."/>
            <person name="Ovrebo C."/>
            <person name="Racz N."/>
            <person name="Riley R."/>
            <person name="Savchenko A."/>
            <person name="Shiryaev A."/>
            <person name="Soop K."/>
            <person name="Spirin V."/>
            <person name="Szebenyi C."/>
            <person name="Tomsovsky M."/>
            <person name="Tulloss R.E."/>
            <person name="Uehling J."/>
            <person name="Grigoriev I.V."/>
            <person name="Vagvolgyi C."/>
            <person name="Papp T."/>
            <person name="Martin F.M."/>
            <person name="Miettinen O."/>
            <person name="Hibbett D.S."/>
            <person name="Nagy L.G."/>
        </authorList>
    </citation>
    <scope>NUCLEOTIDE SEQUENCE [LARGE SCALE GENOMIC DNA]</scope>
    <source>
        <strain evidence="2 3">FP101781</strain>
    </source>
</reference>
<feature type="domain" description="F-box" evidence="1">
    <location>
        <begin position="58"/>
        <end position="108"/>
    </location>
</feature>
<dbReference type="AlphaFoldDB" id="A0A4Y7TSZ4"/>
<dbReference type="Pfam" id="PF12937">
    <property type="entry name" value="F-box-like"/>
    <property type="match status" value="1"/>
</dbReference>
<dbReference type="STRING" id="71717.A0A4Y7TSZ4"/>
<protein>
    <recommendedName>
        <fullName evidence="1">F-box domain-containing protein</fullName>
    </recommendedName>
</protein>
<gene>
    <name evidence="2" type="ORF">FA13DRAFT_896415</name>
</gene>
<dbReference type="Proteomes" id="UP000298030">
    <property type="component" value="Unassembled WGS sequence"/>
</dbReference>
<keyword evidence="3" id="KW-1185">Reference proteome</keyword>
<dbReference type="OrthoDB" id="3269400at2759"/>
<comment type="caution">
    <text evidence="2">The sequence shown here is derived from an EMBL/GenBank/DDBJ whole genome shotgun (WGS) entry which is preliminary data.</text>
</comment>
<organism evidence="2 3">
    <name type="scientific">Coprinellus micaceus</name>
    <name type="common">Glistening ink-cap mushroom</name>
    <name type="synonym">Coprinus micaceus</name>
    <dbReference type="NCBI Taxonomy" id="71717"/>
    <lineage>
        <taxon>Eukaryota</taxon>
        <taxon>Fungi</taxon>
        <taxon>Dikarya</taxon>
        <taxon>Basidiomycota</taxon>
        <taxon>Agaricomycotina</taxon>
        <taxon>Agaricomycetes</taxon>
        <taxon>Agaricomycetidae</taxon>
        <taxon>Agaricales</taxon>
        <taxon>Agaricineae</taxon>
        <taxon>Psathyrellaceae</taxon>
        <taxon>Coprinellus</taxon>
    </lineage>
</organism>
<dbReference type="EMBL" id="QPFP01000004">
    <property type="protein sequence ID" value="TEB37303.1"/>
    <property type="molecule type" value="Genomic_DNA"/>
</dbReference>
<dbReference type="Gene3D" id="1.20.1280.50">
    <property type="match status" value="1"/>
</dbReference>
<proteinExistence type="predicted"/>